<evidence type="ECO:0000313" key="1">
    <source>
        <dbReference type="EMBL" id="AVJ52828.1"/>
    </source>
</evidence>
<dbReference type="KEGG" id="bvc:CEP68_16930"/>
<dbReference type="Proteomes" id="UP000197050">
    <property type="component" value="Chromosome"/>
</dbReference>
<protein>
    <submittedName>
        <fullName evidence="1">Uncharacterized protein</fullName>
    </submittedName>
</protein>
<gene>
    <name evidence="1" type="ORF">CEP68_16930</name>
</gene>
<name>A0A2P1CN53_BREVE</name>
<dbReference type="AlphaFoldDB" id="A0A2P1CN53"/>
<evidence type="ECO:0000313" key="2">
    <source>
        <dbReference type="Proteomes" id="UP000197050"/>
    </source>
</evidence>
<accession>A0A2P1CN53</accession>
<proteinExistence type="predicted"/>
<organism evidence="1 2">
    <name type="scientific">Brevundimonas vesicularis</name>
    <name type="common">Pseudomonas vesicularis</name>
    <dbReference type="NCBI Taxonomy" id="41276"/>
    <lineage>
        <taxon>Bacteria</taxon>
        <taxon>Pseudomonadati</taxon>
        <taxon>Pseudomonadota</taxon>
        <taxon>Alphaproteobacteria</taxon>
        <taxon>Caulobacterales</taxon>
        <taxon>Caulobacteraceae</taxon>
        <taxon>Brevundimonas</taxon>
    </lineage>
</organism>
<reference evidence="2" key="1">
    <citation type="submission" date="2017-06" db="EMBL/GenBank/DDBJ databases">
        <title>FDA dAtabase for Regulatory Grade micrObial Sequences (FDA-ARGOS): Supporting development and validation of Infectious Disease Dx tests.</title>
        <authorList>
            <person name="Minogue T."/>
            <person name="Wolcott M."/>
            <person name="Wasieloski L."/>
            <person name="Aguilar W."/>
            <person name="Moore D."/>
            <person name="Tallon L."/>
            <person name="Sadzewicz L."/>
            <person name="Sengamalay N."/>
            <person name="Ott S."/>
            <person name="Godinez A."/>
            <person name="Nagaraj S."/>
            <person name="Nadendla S."/>
            <person name="Geyer C."/>
            <person name="Sichtig H."/>
        </authorList>
    </citation>
    <scope>NUCLEOTIDE SEQUENCE [LARGE SCALE GENOMIC DNA]</scope>
    <source>
        <strain evidence="2">FDAARGOS_289</strain>
    </source>
</reference>
<dbReference type="EMBL" id="CP022048">
    <property type="protein sequence ID" value="AVJ52828.1"/>
    <property type="molecule type" value="Genomic_DNA"/>
</dbReference>
<sequence>MAALRGSGVFCGSKEMTMSRSHLLAETLKRPAPAPTTLQMAMTFIGALFGAPIRKGRAR</sequence>